<reference evidence="2" key="1">
    <citation type="submission" date="2023-10" db="EMBL/GenBank/DDBJ databases">
        <title>Genome assembly of Pristionchus species.</title>
        <authorList>
            <person name="Yoshida K."/>
            <person name="Sommer R.J."/>
        </authorList>
    </citation>
    <scope>NUCLEOTIDE SEQUENCE</scope>
    <source>
        <strain evidence="2">RS0144</strain>
    </source>
</reference>
<feature type="non-terminal residue" evidence="2">
    <location>
        <position position="1"/>
    </location>
</feature>
<evidence type="ECO:0000313" key="2">
    <source>
        <dbReference type="EMBL" id="GMS78627.1"/>
    </source>
</evidence>
<proteinExistence type="predicted"/>
<evidence type="ECO:0000313" key="3">
    <source>
        <dbReference type="Proteomes" id="UP001432027"/>
    </source>
</evidence>
<name>A0AAV5S6Y0_9BILA</name>
<gene>
    <name evidence="2" type="ORF">PENTCL1PPCAC_802</name>
</gene>
<dbReference type="Proteomes" id="UP001432027">
    <property type="component" value="Unassembled WGS sequence"/>
</dbReference>
<organism evidence="2 3">
    <name type="scientific">Pristionchus entomophagus</name>
    <dbReference type="NCBI Taxonomy" id="358040"/>
    <lineage>
        <taxon>Eukaryota</taxon>
        <taxon>Metazoa</taxon>
        <taxon>Ecdysozoa</taxon>
        <taxon>Nematoda</taxon>
        <taxon>Chromadorea</taxon>
        <taxon>Rhabditida</taxon>
        <taxon>Rhabditina</taxon>
        <taxon>Diplogasteromorpha</taxon>
        <taxon>Diplogasteroidea</taxon>
        <taxon>Neodiplogasteridae</taxon>
        <taxon>Pristionchus</taxon>
    </lineage>
</organism>
<keyword evidence="3" id="KW-1185">Reference proteome</keyword>
<feature type="compositionally biased region" description="Low complexity" evidence="1">
    <location>
        <begin position="1"/>
        <end position="15"/>
    </location>
</feature>
<evidence type="ECO:0000256" key="1">
    <source>
        <dbReference type="SAM" id="MobiDB-lite"/>
    </source>
</evidence>
<accession>A0AAV5S6Y0</accession>
<feature type="region of interest" description="Disordered" evidence="1">
    <location>
        <begin position="1"/>
        <end position="25"/>
    </location>
</feature>
<dbReference type="EMBL" id="BTSX01000001">
    <property type="protein sequence ID" value="GMS78627.1"/>
    <property type="molecule type" value="Genomic_DNA"/>
</dbReference>
<protein>
    <submittedName>
        <fullName evidence="2">Uncharacterized protein</fullName>
    </submittedName>
</protein>
<dbReference type="PANTHER" id="PTHR21525">
    <property type="entry name" value="MOTILE SPERM PROTEIN"/>
    <property type="match status" value="1"/>
</dbReference>
<dbReference type="PANTHER" id="PTHR21525:SF9">
    <property type="entry name" value="CHANNEL_COLICIN DOMAIN-CONTAINING PROTEIN"/>
    <property type="match status" value="1"/>
</dbReference>
<sequence>SSRSTASARASVAHSTPRRAACGTAMQWRRRETRALSSPALAVGVKNAMGSSKQINKFGKGGIWSHAGGGTLGWRQINKAGKKAIYKSSSYNGLFSYLSNITFVGALSLDAYQIGVAAKKDYEEGTFADTVVKSASVAGSWPGAYPAATAGAFLFSPISVVGSLIGGIGGGVLGAIYGAYGGEQAAKNLLPVDEDGNK</sequence>
<comment type="caution">
    <text evidence="2">The sequence shown here is derived from an EMBL/GenBank/DDBJ whole genome shotgun (WGS) entry which is preliminary data.</text>
</comment>
<dbReference type="AlphaFoldDB" id="A0AAV5S6Y0"/>